<name>A0ABU6Y709_9FABA</name>
<organism evidence="2 3">
    <name type="scientific">Stylosanthes scabra</name>
    <dbReference type="NCBI Taxonomy" id="79078"/>
    <lineage>
        <taxon>Eukaryota</taxon>
        <taxon>Viridiplantae</taxon>
        <taxon>Streptophyta</taxon>
        <taxon>Embryophyta</taxon>
        <taxon>Tracheophyta</taxon>
        <taxon>Spermatophyta</taxon>
        <taxon>Magnoliopsida</taxon>
        <taxon>eudicotyledons</taxon>
        <taxon>Gunneridae</taxon>
        <taxon>Pentapetalae</taxon>
        <taxon>rosids</taxon>
        <taxon>fabids</taxon>
        <taxon>Fabales</taxon>
        <taxon>Fabaceae</taxon>
        <taxon>Papilionoideae</taxon>
        <taxon>50 kb inversion clade</taxon>
        <taxon>dalbergioids sensu lato</taxon>
        <taxon>Dalbergieae</taxon>
        <taxon>Pterocarpus clade</taxon>
        <taxon>Stylosanthes</taxon>
    </lineage>
</organism>
<reference evidence="2 3" key="1">
    <citation type="journal article" date="2023" name="Plants (Basel)">
        <title>Bridging the Gap: Combining Genomics and Transcriptomics Approaches to Understand Stylosanthes scabra, an Orphan Legume from the Brazilian Caatinga.</title>
        <authorList>
            <person name="Ferreira-Neto J.R.C."/>
            <person name="da Silva M.D."/>
            <person name="Binneck E."/>
            <person name="de Melo N.F."/>
            <person name="da Silva R.H."/>
            <person name="de Melo A.L.T.M."/>
            <person name="Pandolfi V."/>
            <person name="Bustamante F.O."/>
            <person name="Brasileiro-Vidal A.C."/>
            <person name="Benko-Iseppon A.M."/>
        </authorList>
    </citation>
    <scope>NUCLEOTIDE SEQUENCE [LARGE SCALE GENOMIC DNA]</scope>
    <source>
        <tissue evidence="2">Leaves</tissue>
    </source>
</reference>
<evidence type="ECO:0000313" key="2">
    <source>
        <dbReference type="EMBL" id="MED6204513.1"/>
    </source>
</evidence>
<comment type="caution">
    <text evidence="2">The sequence shown here is derived from an EMBL/GenBank/DDBJ whole genome shotgun (WGS) entry which is preliminary data.</text>
</comment>
<accession>A0ABU6Y709</accession>
<evidence type="ECO:0000256" key="1">
    <source>
        <dbReference type="SAM" id="MobiDB-lite"/>
    </source>
</evidence>
<dbReference type="EMBL" id="JASCZI010241678">
    <property type="protein sequence ID" value="MED6204513.1"/>
    <property type="molecule type" value="Genomic_DNA"/>
</dbReference>
<keyword evidence="3" id="KW-1185">Reference proteome</keyword>
<evidence type="ECO:0000313" key="3">
    <source>
        <dbReference type="Proteomes" id="UP001341840"/>
    </source>
</evidence>
<feature type="compositionally biased region" description="Polar residues" evidence="1">
    <location>
        <begin position="54"/>
        <end position="69"/>
    </location>
</feature>
<dbReference type="Proteomes" id="UP001341840">
    <property type="component" value="Unassembled WGS sequence"/>
</dbReference>
<gene>
    <name evidence="2" type="ORF">PIB30_009788</name>
</gene>
<protein>
    <submittedName>
        <fullName evidence="2">Uncharacterized protein</fullName>
    </submittedName>
</protein>
<feature type="region of interest" description="Disordered" evidence="1">
    <location>
        <begin position="1"/>
        <end position="27"/>
    </location>
</feature>
<sequence>MITAYPGSDELSLRRNKPSQGGEINPCPHVLGIHNCEDTDLTMDSSKPCVTGINSPAVQGRTNSSNRLNSIPPHASYRDRQLRSFAHFNPKPRHYGNY</sequence>
<proteinExistence type="predicted"/>
<feature type="region of interest" description="Disordered" evidence="1">
    <location>
        <begin position="54"/>
        <end position="74"/>
    </location>
</feature>